<dbReference type="InterPro" id="IPR017104">
    <property type="entry name" value="AP2_complex_asu"/>
</dbReference>
<feature type="domain" description="Clathrin adaptor alpha/beta/gamma-adaptin appendage Ig-like subdomain" evidence="10">
    <location>
        <begin position="694"/>
        <end position="816"/>
    </location>
</feature>
<evidence type="ECO:0000313" key="11">
    <source>
        <dbReference type="EMBL" id="KAJ2780517.1"/>
    </source>
</evidence>
<dbReference type="EMBL" id="JANBUL010000135">
    <property type="protein sequence ID" value="KAJ2780517.1"/>
    <property type="molecule type" value="Genomic_DNA"/>
</dbReference>
<comment type="caution">
    <text evidence="11">The sequence shown here is derived from an EMBL/GenBank/DDBJ whole genome shotgun (WGS) entry which is preliminary data.</text>
</comment>
<reference evidence="11" key="1">
    <citation type="submission" date="2022-07" db="EMBL/GenBank/DDBJ databases">
        <title>Phylogenomic reconstructions and comparative analyses of Kickxellomycotina fungi.</title>
        <authorList>
            <person name="Reynolds N.K."/>
            <person name="Stajich J.E."/>
            <person name="Barry K."/>
            <person name="Grigoriev I.V."/>
            <person name="Crous P."/>
            <person name="Smith M.E."/>
        </authorList>
    </citation>
    <scope>NUCLEOTIDE SEQUENCE</scope>
    <source>
        <strain evidence="11">NBRC 105414</strain>
    </source>
</reference>
<comment type="subcellular location">
    <subcellularLocation>
        <location evidence="1">Membrane</location>
        <location evidence="1">Coated pit</location>
        <topology evidence="1">Peripheral membrane protein</topology>
        <orientation evidence="1">Cytoplasmic side</orientation>
    </subcellularLocation>
</comment>
<dbReference type="InterPro" id="IPR011989">
    <property type="entry name" value="ARM-like"/>
</dbReference>
<dbReference type="InterPro" id="IPR050840">
    <property type="entry name" value="Adaptor_Complx_Large_Subunit"/>
</dbReference>
<dbReference type="SUPFAM" id="SSF55711">
    <property type="entry name" value="Subdomain of clathrin and coatomer appendage domain"/>
    <property type="match status" value="1"/>
</dbReference>
<dbReference type="AlphaFoldDB" id="A0A9W8LGD0"/>
<evidence type="ECO:0000259" key="10">
    <source>
        <dbReference type="SMART" id="SM00809"/>
    </source>
</evidence>
<feature type="binding site" evidence="8">
    <location>
        <position position="37"/>
    </location>
    <ligand>
        <name>a 1,2-diacyl-sn-glycero-3-phospho-(1D-myo-inositol-3,4,5-trisphosphate)</name>
        <dbReference type="ChEBI" id="CHEBI:57836"/>
    </ligand>
</feature>
<comment type="similarity">
    <text evidence="7">Belongs to the adaptor complexes large subunit family.</text>
</comment>
<feature type="binding site" evidence="8">
    <location>
        <position position="46"/>
    </location>
    <ligand>
        <name>a 1,2-diacyl-sn-glycero-3-phospho-(1D-myo-inositol-3,4,5-trisphosphate)</name>
        <dbReference type="ChEBI" id="CHEBI:57836"/>
    </ligand>
</feature>
<feature type="binding site" evidence="8">
    <location>
        <begin position="50"/>
        <end position="54"/>
    </location>
    <ligand>
        <name>a 1,2-diacyl-sn-glycero-3-phospho-(1D-myo-inositol-3,4,5-trisphosphate)</name>
        <dbReference type="ChEBI" id="CHEBI:57836"/>
    </ligand>
</feature>
<dbReference type="GO" id="GO:0030122">
    <property type="term" value="C:AP-2 adaptor complex"/>
    <property type="evidence" value="ECO:0007669"/>
    <property type="project" value="InterPro"/>
</dbReference>
<dbReference type="InterPro" id="IPR013041">
    <property type="entry name" value="Clathrin_app_Ig-like_sf"/>
</dbReference>
<sequence length="944" mass="102568">MAPMKGLTVFIADVRKCRSPEEEERRVNKELANIRLKFKEPGLNGYNRKKYVCKLIYMSLLGYDVQFGHREAVELINSAKYSEKQIGYLAVSLLLTEDSGFMRAVVAALRRDVYDANECNACLALSAITNVATREIAETLTEDIVAQLVSSSASMFVKKKAALCLLRLLRRFPEAVNAQQWAARVVPYIGHRDIGVTLSVASLVTALAQQHPDEMRKAVGLAIRRLKSLVADGEHTADYVYYRVPAPWLQVKLLRLLQYFPPPESPEVRAMLAGILRRIIDQSQDAARELQQMNAQYAVLFEAIGLGIHLDAGQGLLQDSAALLGRFITSRETNVRYLGLEAMARLATYIDDVGAIKQYQGVIIQSLRDRDTSVRRRALDLLYSMCDVDSARAIVDELLRHMAIADLALREEMALKVAILTEKFATEYAWYVDVMMRLVSLAGDHMGDEVWHRIVQVILGNEELQLYACRIALQSLRAPVCHESAFKVSVYVLGEFGHLIANAPDCAPIDQLKAVQAKMPAASPAARGVALTAVAKFANLFPEIKTLCLRLLDRFRSALDVELQQRACEYYALATVESEDLLPAVLEEMPPFPERQSALVSRLLAKGGDTEDQRTWVLGTRDTARAQQQQQQPSRPGPEAGQDGTTAAAAADGDGGGDAAQGSSASDDAGEDGQQHQQSPEALALVARGRKHYARLLWESDGILYDGDEVQVGIVAQYKPPAGRVGVFVGNKAAAPICDLVIEARAAASPPGDSSDAPGLEIRLSEAQAPPDSLLPLAQARVFFDAMCSGMFEAPPTLRIAYTLAGAPSELELRLPVTATHFVDPVTIAVSDFFARWEQLGAAGIGEAREVFRTPFLATDGGAGPWLRSVVGGMGFALIQGADPAPDNIVAVGIASTAQAGRFGCLMRVEPKASHGLTRVTVRATNAVLAAAVVANLSTILAER</sequence>
<keyword evidence="12" id="KW-1185">Reference proteome</keyword>
<organism evidence="11 12">
    <name type="scientific">Coemansia javaensis</name>
    <dbReference type="NCBI Taxonomy" id="2761396"/>
    <lineage>
        <taxon>Eukaryota</taxon>
        <taxon>Fungi</taxon>
        <taxon>Fungi incertae sedis</taxon>
        <taxon>Zoopagomycota</taxon>
        <taxon>Kickxellomycotina</taxon>
        <taxon>Kickxellomycetes</taxon>
        <taxon>Kickxellales</taxon>
        <taxon>Kickxellaceae</taxon>
        <taxon>Coemansia</taxon>
    </lineage>
</organism>
<dbReference type="InterPro" id="IPR012295">
    <property type="entry name" value="TBP_dom_sf"/>
</dbReference>
<name>A0A9W8LGD0_9FUNG</name>
<evidence type="ECO:0000256" key="5">
    <source>
        <dbReference type="ARBA" id="ARBA00023136"/>
    </source>
</evidence>
<dbReference type="GO" id="GO:0072583">
    <property type="term" value="P:clathrin-dependent endocytosis"/>
    <property type="evidence" value="ECO:0007669"/>
    <property type="project" value="InterPro"/>
</dbReference>
<keyword evidence="4 7" id="KW-0653">Protein transport</keyword>
<dbReference type="InterPro" id="IPR003164">
    <property type="entry name" value="Clathrin_a-adaptin_app_sub_C"/>
</dbReference>
<evidence type="ECO:0000313" key="12">
    <source>
        <dbReference type="Proteomes" id="UP001140217"/>
    </source>
</evidence>
<dbReference type="PANTHER" id="PTHR22780">
    <property type="entry name" value="ADAPTIN, ALPHA/GAMMA/EPSILON"/>
    <property type="match status" value="1"/>
</dbReference>
<dbReference type="PIRSF" id="PIRSF037091">
    <property type="entry name" value="AP2_complex_alpha"/>
    <property type="match status" value="1"/>
</dbReference>
<evidence type="ECO:0000256" key="9">
    <source>
        <dbReference type="SAM" id="MobiDB-lite"/>
    </source>
</evidence>
<dbReference type="InterPro" id="IPR016024">
    <property type="entry name" value="ARM-type_fold"/>
</dbReference>
<accession>A0A9W8LGD0</accession>
<evidence type="ECO:0000256" key="8">
    <source>
        <dbReference type="PIRSR" id="PIRSR037091-1"/>
    </source>
</evidence>
<dbReference type="GO" id="GO:0006886">
    <property type="term" value="P:intracellular protein transport"/>
    <property type="evidence" value="ECO:0007669"/>
    <property type="project" value="UniProtKB-UniRule"/>
</dbReference>
<dbReference type="OrthoDB" id="28053at2759"/>
<dbReference type="Gene3D" id="3.30.310.10">
    <property type="entry name" value="TATA-Binding Protein"/>
    <property type="match status" value="1"/>
</dbReference>
<protein>
    <recommendedName>
        <fullName evidence="7">AP-2 complex subunit alpha</fullName>
    </recommendedName>
</protein>
<evidence type="ECO:0000256" key="7">
    <source>
        <dbReference type="PIRNR" id="PIRNR037091"/>
    </source>
</evidence>
<evidence type="ECO:0000256" key="6">
    <source>
        <dbReference type="ARBA" id="ARBA00023176"/>
    </source>
</evidence>
<keyword evidence="6 7" id="KW-0168">Coated pit</keyword>
<dbReference type="Gene3D" id="1.25.10.10">
    <property type="entry name" value="Leucine-rich Repeat Variant"/>
    <property type="match status" value="1"/>
</dbReference>
<dbReference type="SUPFAM" id="SSF48371">
    <property type="entry name" value="ARM repeat"/>
    <property type="match status" value="1"/>
</dbReference>
<feature type="compositionally biased region" description="Low complexity" evidence="9">
    <location>
        <begin position="639"/>
        <end position="652"/>
    </location>
</feature>
<feature type="region of interest" description="Disordered" evidence="9">
    <location>
        <begin position="622"/>
        <end position="679"/>
    </location>
</feature>
<dbReference type="InterPro" id="IPR002553">
    <property type="entry name" value="Clathrin/coatomer_adapt-like_N"/>
</dbReference>
<dbReference type="Proteomes" id="UP001140217">
    <property type="component" value="Unassembled WGS sequence"/>
</dbReference>
<comment type="function">
    <text evidence="7">Adaptins are components of the adaptor complexes which link clathrin to receptors in coated vesicles. Clathrin-associated protein complexes are believed to interact with the cytoplasmic tails of membrane proteins, leading to their selection and concentration.</text>
</comment>
<evidence type="ECO:0000256" key="3">
    <source>
        <dbReference type="ARBA" id="ARBA00022583"/>
    </source>
</evidence>
<dbReference type="SMART" id="SM00809">
    <property type="entry name" value="Alpha_adaptinC2"/>
    <property type="match status" value="1"/>
</dbReference>
<evidence type="ECO:0000256" key="4">
    <source>
        <dbReference type="ARBA" id="ARBA00022927"/>
    </source>
</evidence>
<dbReference type="GO" id="GO:0035615">
    <property type="term" value="F:clathrin adaptor activity"/>
    <property type="evidence" value="ECO:0007669"/>
    <property type="project" value="InterPro"/>
</dbReference>
<dbReference type="InterPro" id="IPR008152">
    <property type="entry name" value="Clathrin_a/b/g-adaptin_app_Ig"/>
</dbReference>
<keyword evidence="2 7" id="KW-0813">Transport</keyword>
<dbReference type="Gene3D" id="2.60.40.1230">
    <property type="match status" value="1"/>
</dbReference>
<dbReference type="InterPro" id="IPR009028">
    <property type="entry name" value="Coatomer/calthrin_app_sub_C"/>
</dbReference>
<gene>
    <name evidence="11" type="ORF">H4R18_003419</name>
</gene>
<keyword evidence="5 7" id="KW-0472">Membrane</keyword>
<evidence type="ECO:0000256" key="2">
    <source>
        <dbReference type="ARBA" id="ARBA00022448"/>
    </source>
</evidence>
<dbReference type="Pfam" id="PF02296">
    <property type="entry name" value="Alpha_adaptin_C"/>
    <property type="match status" value="1"/>
</dbReference>
<proteinExistence type="inferred from homology"/>
<dbReference type="Pfam" id="PF01602">
    <property type="entry name" value="Adaptin_N"/>
    <property type="match status" value="1"/>
</dbReference>
<keyword evidence="3 7" id="KW-0254">Endocytosis</keyword>
<evidence type="ECO:0000256" key="1">
    <source>
        <dbReference type="ARBA" id="ARBA00004277"/>
    </source>
</evidence>
<dbReference type="SUPFAM" id="SSF49348">
    <property type="entry name" value="Clathrin adaptor appendage domain"/>
    <property type="match status" value="1"/>
</dbReference>